<dbReference type="Gene3D" id="3.40.50.2000">
    <property type="entry name" value="Glycogen Phosphorylase B"/>
    <property type="match status" value="2"/>
</dbReference>
<evidence type="ECO:0000313" key="6">
    <source>
        <dbReference type="EMBL" id="GIH03442.1"/>
    </source>
</evidence>
<dbReference type="InterPro" id="IPR003331">
    <property type="entry name" value="UDP_GlcNAc_Epimerase_2_dom"/>
</dbReference>
<dbReference type="NCBIfam" id="TIGR00236">
    <property type="entry name" value="wecB"/>
    <property type="match status" value="1"/>
</dbReference>
<dbReference type="EMBL" id="BONY01000007">
    <property type="protein sequence ID" value="GIH03442.1"/>
    <property type="molecule type" value="Genomic_DNA"/>
</dbReference>
<feature type="domain" description="UDP-N-acetylglucosamine 2-epimerase" evidence="5">
    <location>
        <begin position="25"/>
        <end position="368"/>
    </location>
</feature>
<organism evidence="6 7">
    <name type="scientific">Rhizocola hellebori</name>
    <dbReference type="NCBI Taxonomy" id="1392758"/>
    <lineage>
        <taxon>Bacteria</taxon>
        <taxon>Bacillati</taxon>
        <taxon>Actinomycetota</taxon>
        <taxon>Actinomycetes</taxon>
        <taxon>Micromonosporales</taxon>
        <taxon>Micromonosporaceae</taxon>
        <taxon>Rhizocola</taxon>
    </lineage>
</organism>
<proteinExistence type="inferred from homology"/>
<dbReference type="Pfam" id="PF02350">
    <property type="entry name" value="Epimerase_2"/>
    <property type="match status" value="1"/>
</dbReference>
<dbReference type="AlphaFoldDB" id="A0A8J3Q509"/>
<name>A0A8J3Q509_9ACTN</name>
<evidence type="ECO:0000256" key="2">
    <source>
        <dbReference type="ARBA" id="ARBA00038209"/>
    </source>
</evidence>
<evidence type="ECO:0000313" key="7">
    <source>
        <dbReference type="Proteomes" id="UP000612899"/>
    </source>
</evidence>
<keyword evidence="7" id="KW-1185">Reference proteome</keyword>
<dbReference type="Proteomes" id="UP000612899">
    <property type="component" value="Unassembled WGS sequence"/>
</dbReference>
<comment type="similarity">
    <text evidence="2 4">Belongs to the UDP-N-acetylglucosamine 2-epimerase family.</text>
</comment>
<dbReference type="CDD" id="cd03786">
    <property type="entry name" value="GTB_UDP-GlcNAc_2-Epimerase"/>
    <property type="match status" value="1"/>
</dbReference>
<comment type="caution">
    <text evidence="6">The sequence shown here is derived from an EMBL/GenBank/DDBJ whole genome shotgun (WGS) entry which is preliminary data.</text>
</comment>
<gene>
    <name evidence="6" type="primary">wecB</name>
    <name evidence="6" type="ORF">Rhe02_15090</name>
</gene>
<dbReference type="GO" id="GO:0008761">
    <property type="term" value="F:UDP-N-acetylglucosamine 2-epimerase activity"/>
    <property type="evidence" value="ECO:0007669"/>
    <property type="project" value="UniProtKB-EC"/>
</dbReference>
<reference evidence="6" key="1">
    <citation type="submission" date="2021-01" db="EMBL/GenBank/DDBJ databases">
        <title>Whole genome shotgun sequence of Rhizocola hellebori NBRC 109834.</title>
        <authorList>
            <person name="Komaki H."/>
            <person name="Tamura T."/>
        </authorList>
    </citation>
    <scope>NUCLEOTIDE SEQUENCE</scope>
    <source>
        <strain evidence="6">NBRC 109834</strain>
    </source>
</reference>
<evidence type="ECO:0000256" key="1">
    <source>
        <dbReference type="ARBA" id="ARBA00023235"/>
    </source>
</evidence>
<evidence type="ECO:0000256" key="4">
    <source>
        <dbReference type="RuleBase" id="RU003513"/>
    </source>
</evidence>
<evidence type="ECO:0000259" key="5">
    <source>
        <dbReference type="Pfam" id="PF02350"/>
    </source>
</evidence>
<dbReference type="PANTHER" id="PTHR43174:SF2">
    <property type="entry name" value="UDP-N-ACETYLGLUCOSAMINE 2-EPIMERASE"/>
    <property type="match status" value="1"/>
</dbReference>
<sequence>MTGAEVLLLVGTRPEAVKVAPVALALAAHPSIRPLLVHSGQHGSIVRDALAPFGLWPDESLEVKRSSGSQAELMAGVLPRLDELLVRRAPDAVLVQGDTTTTLAGALAAYWRRIPVVHLEAGLRTGNRDSPFPEEGNRQLVARIASLHLAPTVGAAQALQAESVPAADIVVTGNTVVDAIQHMALLDRSPVSPQLAAVEKLLDGCGGRMVLITLHRRESWGAPMARMLAAIRQVVDEHPDLHALLPMHPNPAVREQLASASGHPRIQVIEPLDYPDLVRALRRSALVLTDSGGIQEEAPSFGVPVLVLREVTERPEAIDAGCAWLVGTDPVAIVKSARRLLAARRRLRIKRNPFGDGMAAARVVSALERLLARRLGDDEAGEDEVVEFCVQ</sequence>
<accession>A0A8J3Q509</accession>
<dbReference type="InterPro" id="IPR029767">
    <property type="entry name" value="WecB-like"/>
</dbReference>
<keyword evidence="1 4" id="KW-0413">Isomerase</keyword>
<dbReference type="PANTHER" id="PTHR43174">
    <property type="entry name" value="UDP-N-ACETYLGLUCOSAMINE 2-EPIMERASE"/>
    <property type="match status" value="1"/>
</dbReference>
<dbReference type="SUPFAM" id="SSF53756">
    <property type="entry name" value="UDP-Glycosyltransferase/glycogen phosphorylase"/>
    <property type="match status" value="1"/>
</dbReference>
<dbReference type="RefSeq" id="WP_203907349.1">
    <property type="nucleotide sequence ID" value="NZ_BONY01000007.1"/>
</dbReference>
<dbReference type="EC" id="5.1.3.14" evidence="3"/>
<protein>
    <recommendedName>
        <fullName evidence="3">UDP-N-acetylglucosamine 2-epimerase (non-hydrolyzing)</fullName>
        <ecNumber evidence="3">5.1.3.14</ecNumber>
    </recommendedName>
</protein>
<evidence type="ECO:0000256" key="3">
    <source>
        <dbReference type="ARBA" id="ARBA00038858"/>
    </source>
</evidence>